<dbReference type="Proteomes" id="UP000547209">
    <property type="component" value="Unassembled WGS sequence"/>
</dbReference>
<evidence type="ECO:0000313" key="11">
    <source>
        <dbReference type="Proteomes" id="UP000547209"/>
    </source>
</evidence>
<feature type="region of interest" description="Disordered" evidence="6">
    <location>
        <begin position="1"/>
        <end position="91"/>
    </location>
</feature>
<dbReference type="EMBL" id="JACJVP010000030">
    <property type="protein sequence ID" value="MBB6672839.1"/>
    <property type="molecule type" value="Genomic_DNA"/>
</dbReference>
<feature type="domain" description="RecX second three-helical" evidence="7">
    <location>
        <begin position="202"/>
        <end position="243"/>
    </location>
</feature>
<dbReference type="InterPro" id="IPR053925">
    <property type="entry name" value="RecX_HTH_3rd"/>
</dbReference>
<dbReference type="GO" id="GO:0006282">
    <property type="term" value="P:regulation of DNA repair"/>
    <property type="evidence" value="ECO:0007669"/>
    <property type="project" value="UniProtKB-UniRule"/>
</dbReference>
<feature type="compositionally biased region" description="Acidic residues" evidence="6">
    <location>
        <begin position="304"/>
        <end position="326"/>
    </location>
</feature>
<evidence type="ECO:0000313" key="10">
    <source>
        <dbReference type="EMBL" id="MBB6672839.1"/>
    </source>
</evidence>
<dbReference type="InterPro" id="IPR036388">
    <property type="entry name" value="WH-like_DNA-bd_sf"/>
</dbReference>
<dbReference type="Pfam" id="PF21982">
    <property type="entry name" value="RecX_HTH1"/>
    <property type="match status" value="1"/>
</dbReference>
<dbReference type="InterPro" id="IPR053926">
    <property type="entry name" value="RecX_HTH_1st"/>
</dbReference>
<sequence length="326" mass="36403">MSKEERADRESSEASEAIDISDERDWRVVGKAKPPSDSGRRSSGNRDAGARGGSAARNRQARSQPHAQETTHRADADRGIPDHRHAPNTGAVIVAMQADPKKPSMYVLAVLPEGSSEQETLKVHEDTLVGWRLLKGRRLTAEEWAELRKEEQKEEAYRAALGMLDFKARTKSELQKGLKRKGFSAEAIAGSLERLSKHGLLDDAAYAKRFAESRVSSQKKGRRLIRQELLQRGVGKQDVEEALEDLDADAERSSALTLARKRWPGIKGKTLRERQMKLLGVLLRRGFPNGVAYEAVREAAAELPPEEEADWEESSYGEMDHEDMDI</sequence>
<feature type="compositionally biased region" description="Basic and acidic residues" evidence="6">
    <location>
        <begin position="69"/>
        <end position="85"/>
    </location>
</feature>
<dbReference type="InterPro" id="IPR053924">
    <property type="entry name" value="RecX_HTH_2nd"/>
</dbReference>
<reference evidence="10 11" key="1">
    <citation type="submission" date="2020-08" db="EMBL/GenBank/DDBJ databases">
        <title>Cohnella phylogeny.</title>
        <authorList>
            <person name="Dunlap C."/>
        </authorList>
    </citation>
    <scope>NUCLEOTIDE SEQUENCE [LARGE SCALE GENOMIC DNA]</scope>
    <source>
        <strain evidence="10 11">DSM 28246</strain>
    </source>
</reference>
<comment type="subcellular location">
    <subcellularLocation>
        <location evidence="1 5">Cytoplasm</location>
    </subcellularLocation>
</comment>
<dbReference type="GO" id="GO:0005737">
    <property type="term" value="C:cytoplasm"/>
    <property type="evidence" value="ECO:0007669"/>
    <property type="project" value="UniProtKB-SubCell"/>
</dbReference>
<comment type="caution">
    <text evidence="10">The sequence shown here is derived from an EMBL/GenBank/DDBJ whole genome shotgun (WGS) entry which is preliminary data.</text>
</comment>
<evidence type="ECO:0000256" key="3">
    <source>
        <dbReference type="ARBA" id="ARBA00018111"/>
    </source>
</evidence>
<organism evidence="10 11">
    <name type="scientific">Cohnella nanjingensis</name>
    <dbReference type="NCBI Taxonomy" id="1387779"/>
    <lineage>
        <taxon>Bacteria</taxon>
        <taxon>Bacillati</taxon>
        <taxon>Bacillota</taxon>
        <taxon>Bacilli</taxon>
        <taxon>Bacillales</taxon>
        <taxon>Paenibacillaceae</taxon>
        <taxon>Cohnella</taxon>
    </lineage>
</organism>
<proteinExistence type="inferred from homology"/>
<feature type="compositionally biased region" description="Low complexity" evidence="6">
    <location>
        <begin position="41"/>
        <end position="64"/>
    </location>
</feature>
<dbReference type="AlphaFoldDB" id="A0A7X0RSE3"/>
<gene>
    <name evidence="5" type="primary">recX</name>
    <name evidence="10" type="ORF">H7C19_19330</name>
</gene>
<feature type="domain" description="RecX third three-helical" evidence="8">
    <location>
        <begin position="253"/>
        <end position="296"/>
    </location>
</feature>
<feature type="domain" description="RecX first three-helical" evidence="9">
    <location>
        <begin position="156"/>
        <end position="195"/>
    </location>
</feature>
<accession>A0A7X0RSE3</accession>
<evidence type="ECO:0000259" key="9">
    <source>
        <dbReference type="Pfam" id="PF21982"/>
    </source>
</evidence>
<dbReference type="PANTHER" id="PTHR33602">
    <property type="entry name" value="REGULATORY PROTEIN RECX FAMILY PROTEIN"/>
    <property type="match status" value="1"/>
</dbReference>
<keyword evidence="4 5" id="KW-0963">Cytoplasm</keyword>
<dbReference type="RefSeq" id="WP_185670683.1">
    <property type="nucleotide sequence ID" value="NZ_JACJVP010000030.1"/>
</dbReference>
<evidence type="ECO:0000256" key="1">
    <source>
        <dbReference type="ARBA" id="ARBA00004496"/>
    </source>
</evidence>
<protein>
    <recommendedName>
        <fullName evidence="3 5">Regulatory protein RecX</fullName>
    </recommendedName>
</protein>
<evidence type="ECO:0000259" key="8">
    <source>
        <dbReference type="Pfam" id="PF21981"/>
    </source>
</evidence>
<comment type="similarity">
    <text evidence="2 5">Belongs to the RecX family.</text>
</comment>
<evidence type="ECO:0000256" key="6">
    <source>
        <dbReference type="SAM" id="MobiDB-lite"/>
    </source>
</evidence>
<feature type="compositionally biased region" description="Basic and acidic residues" evidence="6">
    <location>
        <begin position="1"/>
        <end position="12"/>
    </location>
</feature>
<feature type="region of interest" description="Disordered" evidence="6">
    <location>
        <begin position="299"/>
        <end position="326"/>
    </location>
</feature>
<name>A0A7X0RSE3_9BACL</name>
<evidence type="ECO:0000256" key="5">
    <source>
        <dbReference type="HAMAP-Rule" id="MF_01114"/>
    </source>
</evidence>
<dbReference type="Pfam" id="PF02631">
    <property type="entry name" value="RecX_HTH2"/>
    <property type="match status" value="1"/>
</dbReference>
<evidence type="ECO:0000256" key="4">
    <source>
        <dbReference type="ARBA" id="ARBA00022490"/>
    </source>
</evidence>
<dbReference type="Gene3D" id="1.10.10.10">
    <property type="entry name" value="Winged helix-like DNA-binding domain superfamily/Winged helix DNA-binding domain"/>
    <property type="match status" value="3"/>
</dbReference>
<dbReference type="PANTHER" id="PTHR33602:SF1">
    <property type="entry name" value="REGULATORY PROTEIN RECX FAMILY PROTEIN"/>
    <property type="match status" value="1"/>
</dbReference>
<dbReference type="HAMAP" id="MF_01114">
    <property type="entry name" value="RecX"/>
    <property type="match status" value="1"/>
</dbReference>
<dbReference type="Pfam" id="PF21981">
    <property type="entry name" value="RecX_HTH3"/>
    <property type="match status" value="1"/>
</dbReference>
<dbReference type="InterPro" id="IPR003783">
    <property type="entry name" value="Regulatory_RecX"/>
</dbReference>
<evidence type="ECO:0000259" key="7">
    <source>
        <dbReference type="Pfam" id="PF02631"/>
    </source>
</evidence>
<evidence type="ECO:0000256" key="2">
    <source>
        <dbReference type="ARBA" id="ARBA00009695"/>
    </source>
</evidence>
<comment type="function">
    <text evidence="5">Modulates RecA activity.</text>
</comment>
<keyword evidence="11" id="KW-1185">Reference proteome</keyword>